<comment type="caution">
    <text evidence="1">The sequence shown here is derived from an EMBL/GenBank/DDBJ whole genome shotgun (WGS) entry which is preliminary data.</text>
</comment>
<reference evidence="1 2" key="1">
    <citation type="journal article" date="2019" name="Int. J. Syst. Evol. Microbiol.">
        <title>The Global Catalogue of Microorganisms (GCM) 10K type strain sequencing project: providing services to taxonomists for standard genome sequencing and annotation.</title>
        <authorList>
            <consortium name="The Broad Institute Genomics Platform"/>
            <consortium name="The Broad Institute Genome Sequencing Center for Infectious Disease"/>
            <person name="Wu L."/>
            <person name="Ma J."/>
        </authorList>
    </citation>
    <scope>NUCLEOTIDE SEQUENCE [LARGE SCALE GENOMIC DNA]</scope>
    <source>
        <strain evidence="1 2">JCM 5052</strain>
    </source>
</reference>
<dbReference type="Proteomes" id="UP001501576">
    <property type="component" value="Unassembled WGS sequence"/>
</dbReference>
<organism evidence="1 2">
    <name type="scientific">Streptomyces mordarskii</name>
    <dbReference type="NCBI Taxonomy" id="1226758"/>
    <lineage>
        <taxon>Bacteria</taxon>
        <taxon>Bacillati</taxon>
        <taxon>Actinomycetota</taxon>
        <taxon>Actinomycetes</taxon>
        <taxon>Kitasatosporales</taxon>
        <taxon>Streptomycetaceae</taxon>
        <taxon>Streptomyces</taxon>
    </lineage>
</organism>
<proteinExistence type="predicted"/>
<accession>A0ABN1ES87</accession>
<name>A0ABN1ES87_9ACTN</name>
<sequence length="94" mass="10146">MAPTSLLCANGLASPFGDLTAPKPSLTLFVNNIRGRIDMDVIVMTEGDIPTGLAREHRYREPAEEALLAEHVDVDAFGSCHDLAARAAREVWNG</sequence>
<evidence type="ECO:0000313" key="2">
    <source>
        <dbReference type="Proteomes" id="UP001501576"/>
    </source>
</evidence>
<protein>
    <submittedName>
        <fullName evidence="1">Uncharacterized protein</fullName>
    </submittedName>
</protein>
<dbReference type="EMBL" id="BAAABZ010000090">
    <property type="protein sequence ID" value="GAA0573231.1"/>
    <property type="molecule type" value="Genomic_DNA"/>
</dbReference>
<keyword evidence="2" id="KW-1185">Reference proteome</keyword>
<evidence type="ECO:0000313" key="1">
    <source>
        <dbReference type="EMBL" id="GAA0573231.1"/>
    </source>
</evidence>
<gene>
    <name evidence="1" type="ORF">GCM10010390_90470</name>
</gene>